<dbReference type="Gene3D" id="2.40.30.10">
    <property type="entry name" value="Translation factors"/>
    <property type="match status" value="1"/>
</dbReference>
<evidence type="ECO:0000313" key="2">
    <source>
        <dbReference type="EMBL" id="KKQ36607.1"/>
    </source>
</evidence>
<dbReference type="InterPro" id="IPR001433">
    <property type="entry name" value="OxRdtase_FAD/NAD-bd"/>
</dbReference>
<dbReference type="SUPFAM" id="SSF63380">
    <property type="entry name" value="Riboflavin synthase domain-like"/>
    <property type="match status" value="1"/>
</dbReference>
<dbReference type="GO" id="GO:0016491">
    <property type="term" value="F:oxidoreductase activity"/>
    <property type="evidence" value="ECO:0007669"/>
    <property type="project" value="InterPro"/>
</dbReference>
<evidence type="ECO:0000259" key="1">
    <source>
        <dbReference type="PROSITE" id="PS51384"/>
    </source>
</evidence>
<dbReference type="Proteomes" id="UP000034471">
    <property type="component" value="Unassembled WGS sequence"/>
</dbReference>
<dbReference type="InterPro" id="IPR008333">
    <property type="entry name" value="Cbr1-like_FAD-bd_dom"/>
</dbReference>
<dbReference type="SUPFAM" id="SSF52343">
    <property type="entry name" value="Ferredoxin reductase-like, C-terminal NADP-linked domain"/>
    <property type="match status" value="1"/>
</dbReference>
<dbReference type="Gene3D" id="3.40.50.80">
    <property type="entry name" value="Nucleotide-binding domain of ferredoxin-NADP reductase (FNR) module"/>
    <property type="match status" value="1"/>
</dbReference>
<dbReference type="STRING" id="1618481.US54_C0062G0002"/>
<dbReference type="InterPro" id="IPR039261">
    <property type="entry name" value="FNR_nucleotide-bd"/>
</dbReference>
<dbReference type="InterPro" id="IPR050415">
    <property type="entry name" value="MRET"/>
</dbReference>
<dbReference type="InterPro" id="IPR017927">
    <property type="entry name" value="FAD-bd_FR_type"/>
</dbReference>
<dbReference type="PRINTS" id="PR00371">
    <property type="entry name" value="FPNCR"/>
</dbReference>
<dbReference type="PANTHER" id="PTHR47354">
    <property type="entry name" value="NADH OXIDOREDUCTASE HCR"/>
    <property type="match status" value="1"/>
</dbReference>
<dbReference type="AlphaFoldDB" id="A0A0G0H3A0"/>
<accession>A0A0G0H3A0</accession>
<dbReference type="PANTHER" id="PTHR47354:SF5">
    <property type="entry name" value="PROTEIN RFBI"/>
    <property type="match status" value="1"/>
</dbReference>
<gene>
    <name evidence="2" type="ORF">US54_C0062G0002</name>
</gene>
<dbReference type="PRINTS" id="PR00406">
    <property type="entry name" value="CYTB5RDTASE"/>
</dbReference>
<proteinExistence type="predicted"/>
<name>A0A0G0H3A0_9BACT</name>
<dbReference type="Pfam" id="PF00970">
    <property type="entry name" value="FAD_binding_6"/>
    <property type="match status" value="1"/>
</dbReference>
<feature type="domain" description="FAD-binding FR-type" evidence="1">
    <location>
        <begin position="2"/>
        <end position="106"/>
    </location>
</feature>
<evidence type="ECO:0000313" key="3">
    <source>
        <dbReference type="Proteomes" id="UP000034471"/>
    </source>
</evidence>
<comment type="caution">
    <text evidence="2">The sequence shown here is derived from an EMBL/GenBank/DDBJ whole genome shotgun (WGS) entry which is preliminary data.</text>
</comment>
<dbReference type="InterPro" id="IPR001709">
    <property type="entry name" value="Flavoprot_Pyr_Nucl_cyt_Rdtase"/>
</dbReference>
<reference evidence="2 3" key="1">
    <citation type="journal article" date="2015" name="Nature">
        <title>rRNA introns, odd ribosomes, and small enigmatic genomes across a large radiation of phyla.</title>
        <authorList>
            <person name="Brown C.T."/>
            <person name="Hug L.A."/>
            <person name="Thomas B.C."/>
            <person name="Sharon I."/>
            <person name="Castelle C.J."/>
            <person name="Singh A."/>
            <person name="Wilkins M.J."/>
            <person name="Williams K.H."/>
            <person name="Banfield J.F."/>
        </authorList>
    </citation>
    <scope>NUCLEOTIDE SEQUENCE [LARGE SCALE GENOMIC DNA]</scope>
</reference>
<dbReference type="EMBL" id="LBTJ01000062">
    <property type="protein sequence ID" value="KKQ36607.1"/>
    <property type="molecule type" value="Genomic_DNA"/>
</dbReference>
<organism evidence="2 3">
    <name type="scientific">Candidatus Roizmanbacteria bacterium GW2011_GWA2_37_7</name>
    <dbReference type="NCBI Taxonomy" id="1618481"/>
    <lineage>
        <taxon>Bacteria</taxon>
        <taxon>Candidatus Roizmaniibacteriota</taxon>
    </lineage>
</organism>
<protein>
    <recommendedName>
        <fullName evidence="1">FAD-binding FR-type domain-containing protein</fullName>
    </recommendedName>
</protein>
<dbReference type="Pfam" id="PF00175">
    <property type="entry name" value="NAD_binding_1"/>
    <property type="match status" value="1"/>
</dbReference>
<dbReference type="InterPro" id="IPR017938">
    <property type="entry name" value="Riboflavin_synthase-like_b-brl"/>
</dbReference>
<sequence>MLITHTATILKKQQLADTVWLLSFSYPDDPAWTFHAGQYMIFHLPVTENGHPARRLYSIASTPSQKDALDFIIELVPGGLGSEYIAKIQEGDTVTMQGPAGVFIFKPSKRDAVMLATGTGIAPMYSMIADRVTYTVKRETPNIFLFWGLKYKKDIYLKKELDLLVQENPNFQYSICLSREEHVDETHCMKGRITQGLEILTSIPIVAHFANISSQNELTSVYTRSILKCKGYKGQQLITEFDFYLCGSPHIVEALREDLTNKGVPKEQIYFEKFV</sequence>
<dbReference type="PROSITE" id="PS51384">
    <property type="entry name" value="FAD_FR"/>
    <property type="match status" value="1"/>
</dbReference>